<protein>
    <recommendedName>
        <fullName evidence="4">PUM-HD domain-containing protein</fullName>
    </recommendedName>
</protein>
<evidence type="ECO:0000256" key="2">
    <source>
        <dbReference type="PROSITE-ProRule" id="PRU00317"/>
    </source>
</evidence>
<dbReference type="Proteomes" id="UP000054279">
    <property type="component" value="Unassembled WGS sequence"/>
</dbReference>
<feature type="repeat" description="Pumilio" evidence="2">
    <location>
        <begin position="749"/>
        <end position="784"/>
    </location>
</feature>
<feature type="compositionally biased region" description="Polar residues" evidence="3">
    <location>
        <begin position="1"/>
        <end position="16"/>
    </location>
</feature>
<dbReference type="PROSITE" id="PS50302">
    <property type="entry name" value="PUM"/>
    <property type="match status" value="8"/>
</dbReference>
<proteinExistence type="predicted"/>
<dbReference type="OrthoDB" id="668540at2759"/>
<feature type="repeat" description="Pumilio" evidence="2">
    <location>
        <begin position="821"/>
        <end position="856"/>
    </location>
</feature>
<keyword evidence="6" id="KW-1185">Reference proteome</keyword>
<feature type="region of interest" description="Disordered" evidence="3">
    <location>
        <begin position="568"/>
        <end position="589"/>
    </location>
</feature>
<feature type="compositionally biased region" description="Low complexity" evidence="3">
    <location>
        <begin position="437"/>
        <end position="449"/>
    </location>
</feature>
<keyword evidence="1" id="KW-0677">Repeat</keyword>
<dbReference type="GO" id="GO:0003729">
    <property type="term" value="F:mRNA binding"/>
    <property type="evidence" value="ECO:0007669"/>
    <property type="project" value="TreeGrafter"/>
</dbReference>
<dbReference type="CDD" id="cd07920">
    <property type="entry name" value="Pumilio"/>
    <property type="match status" value="1"/>
</dbReference>
<feature type="region of interest" description="Disordered" evidence="3">
    <location>
        <begin position="1"/>
        <end position="30"/>
    </location>
</feature>
<reference evidence="5 6" key="1">
    <citation type="submission" date="2014-06" db="EMBL/GenBank/DDBJ databases">
        <title>Evolutionary Origins and Diversification of the Mycorrhizal Mutualists.</title>
        <authorList>
            <consortium name="DOE Joint Genome Institute"/>
            <consortium name="Mycorrhizal Genomics Consortium"/>
            <person name="Kohler A."/>
            <person name="Kuo A."/>
            <person name="Nagy L.G."/>
            <person name="Floudas D."/>
            <person name="Copeland A."/>
            <person name="Barry K.W."/>
            <person name="Cichocki N."/>
            <person name="Veneault-Fourrey C."/>
            <person name="LaButti K."/>
            <person name="Lindquist E.A."/>
            <person name="Lipzen A."/>
            <person name="Lundell T."/>
            <person name="Morin E."/>
            <person name="Murat C."/>
            <person name="Riley R."/>
            <person name="Ohm R."/>
            <person name="Sun H."/>
            <person name="Tunlid A."/>
            <person name="Henrissat B."/>
            <person name="Grigoriev I.V."/>
            <person name="Hibbett D.S."/>
            <person name="Martin F."/>
        </authorList>
    </citation>
    <scope>NUCLEOTIDE SEQUENCE [LARGE SCALE GENOMIC DNA]</scope>
    <source>
        <strain evidence="5 6">SS14</strain>
    </source>
</reference>
<dbReference type="InterPro" id="IPR033712">
    <property type="entry name" value="Pumilio_RNA-bd"/>
</dbReference>
<dbReference type="SMART" id="SM00025">
    <property type="entry name" value="Pumilio"/>
    <property type="match status" value="8"/>
</dbReference>
<dbReference type="Pfam" id="PF00806">
    <property type="entry name" value="PUF"/>
    <property type="match status" value="8"/>
</dbReference>
<evidence type="ECO:0000313" key="6">
    <source>
        <dbReference type="Proteomes" id="UP000054279"/>
    </source>
</evidence>
<feature type="region of interest" description="Disordered" evidence="3">
    <location>
        <begin position="437"/>
        <end position="482"/>
    </location>
</feature>
<dbReference type="GO" id="GO:0005737">
    <property type="term" value="C:cytoplasm"/>
    <property type="evidence" value="ECO:0007669"/>
    <property type="project" value="TreeGrafter"/>
</dbReference>
<feature type="compositionally biased region" description="Polar residues" evidence="3">
    <location>
        <begin position="457"/>
        <end position="482"/>
    </location>
</feature>
<dbReference type="InterPro" id="IPR016024">
    <property type="entry name" value="ARM-type_fold"/>
</dbReference>
<dbReference type="AlphaFoldDB" id="A0A0C9VDH4"/>
<dbReference type="PANTHER" id="PTHR12537:SF13">
    <property type="entry name" value="PUMILIO HOMOLOGY DOMAIN FAMILY MEMBER 4"/>
    <property type="match status" value="1"/>
</dbReference>
<feature type="repeat" description="Pumilio" evidence="2">
    <location>
        <begin position="676"/>
        <end position="712"/>
    </location>
</feature>
<feature type="domain" description="PUM-HD" evidence="4">
    <location>
        <begin position="583"/>
        <end position="920"/>
    </location>
</feature>
<dbReference type="FunFam" id="1.25.10.10:FF:000237">
    <property type="entry name" value="Pumilio homolog 9"/>
    <property type="match status" value="1"/>
</dbReference>
<dbReference type="PROSITE" id="PS50303">
    <property type="entry name" value="PUM_HD"/>
    <property type="match status" value="1"/>
</dbReference>
<evidence type="ECO:0000256" key="3">
    <source>
        <dbReference type="SAM" id="MobiDB-lite"/>
    </source>
</evidence>
<evidence type="ECO:0000313" key="5">
    <source>
        <dbReference type="EMBL" id="KIJ45104.1"/>
    </source>
</evidence>
<sequence>MAASPTDSNTTSNEAQYTHDERKKSPPAFLDLADSAARLGTNMPDMSARVELKRMEKRLEHERQRAIQRQLFEEQMKALEQQQAQELLTIPLDPNDAANQGGIHVALSAPTTPPRVPSVLNGLHTPPAREVFGFQEHHLTALTSAMSKADKRKSVTYAPSPPDLPSGTGLVTTPGTLGPIGRTAGAKSMPASRRASASQETLEADDLAGTLQSLALMDSNPNQHHTQPQSILKPKGGRFAEEPGVIGDNNNHGYTGHGLNAGYMLDQQLDQEMHNAMRNLPTSDEDKYHKLSASSVALDLAPLSQTPRNNFMQRGLHDSIGKSSEWPQFSGPLRGPDIVVTGQRTDPRRHVTNPVTLSALGPAFNEGTASKLGSVSASATPNLVQHHTPNESRRSSPPGMSDTLSTMSNITAARSVPATPLGVVPARGDMSNLVKAPGTPGAGATTPGTGNVGGSFLQHNPQLVPSSLSDSQSGVSPTDLSATLSRLGNNQYDQGLSFGSIQSNMEDYGNGSVYSVSNNLNNGLSSESRYGSYGFENRLSSNQPSGGAGSTALYHHHGSRYGLGLGGGRMAGPDSKMNGLHGPKHKRGDMDREFNRFAGTRLEELQGEIPQLCKDQHGCRYLQKKLEEGVPEHRDMIFRETYGHFADLMTDPFGNYLCQKLLEYSTDEQRNMICESVASDLVTISLNMHGTRAVQKMIDFLSTQRQIHAIIVALSLHVVTLIKDLNGNHVIQKCLNKLAPEDNQFIYNAVAANCVEVATHRHGCCVLQRCIDHASDQQRIQLVQEITYNALTLVQDPYGNYVVQYILDLNDNRFSDGVIRQFTGNVCALSVQKFSSNVIEKCVRVAEHNTRKMLIDELLNRTRLEKLLRDSYGNYCVQTALDYAEPNQRMALVEGIRPILPLIRNTPYGKRIQSKLQREQMDAANNGHYGGGYGSQGIHTLGMGGLGAHHGHGPQRHPHGQSMHHPNQLGDMYNQSSLYSLQNGGIASHAQPGLGQTQLHGQQLHAGLQHHSPIEGYVLQNNSHAALGGNHTSNGFGNTGGFSNHLGGMGTFGTTVGLGGGLADPYHQQRSASFHYGM</sequence>
<name>A0A0C9VDH4_SPHS4</name>
<dbReference type="InterPro" id="IPR033133">
    <property type="entry name" value="PUM-HD"/>
</dbReference>
<dbReference type="InterPro" id="IPR011989">
    <property type="entry name" value="ARM-like"/>
</dbReference>
<dbReference type="HOGENOM" id="CLU_004133_1_1_1"/>
<dbReference type="Gene3D" id="1.25.10.10">
    <property type="entry name" value="Leucine-rich Repeat Variant"/>
    <property type="match status" value="1"/>
</dbReference>
<evidence type="ECO:0000259" key="4">
    <source>
        <dbReference type="PROSITE" id="PS50303"/>
    </source>
</evidence>
<feature type="repeat" description="Pumilio" evidence="2">
    <location>
        <begin position="785"/>
        <end position="820"/>
    </location>
</feature>
<dbReference type="EMBL" id="KN837113">
    <property type="protein sequence ID" value="KIJ45104.1"/>
    <property type="molecule type" value="Genomic_DNA"/>
</dbReference>
<dbReference type="PANTHER" id="PTHR12537">
    <property type="entry name" value="RNA BINDING PROTEIN PUMILIO-RELATED"/>
    <property type="match status" value="1"/>
</dbReference>
<feature type="repeat" description="Pumilio" evidence="2">
    <location>
        <begin position="713"/>
        <end position="748"/>
    </location>
</feature>
<feature type="region of interest" description="Disordered" evidence="3">
    <location>
        <begin position="382"/>
        <end position="405"/>
    </location>
</feature>
<gene>
    <name evidence="5" type="ORF">M422DRAFT_59916</name>
</gene>
<organism evidence="5 6">
    <name type="scientific">Sphaerobolus stellatus (strain SS14)</name>
    <dbReference type="NCBI Taxonomy" id="990650"/>
    <lineage>
        <taxon>Eukaryota</taxon>
        <taxon>Fungi</taxon>
        <taxon>Dikarya</taxon>
        <taxon>Basidiomycota</taxon>
        <taxon>Agaricomycotina</taxon>
        <taxon>Agaricomycetes</taxon>
        <taxon>Phallomycetidae</taxon>
        <taxon>Geastrales</taxon>
        <taxon>Sphaerobolaceae</taxon>
        <taxon>Sphaerobolus</taxon>
    </lineage>
</organism>
<feature type="repeat" description="Pumilio" evidence="2">
    <location>
        <begin position="604"/>
        <end position="639"/>
    </location>
</feature>
<feature type="repeat" description="Pumilio" evidence="2">
    <location>
        <begin position="640"/>
        <end position="675"/>
    </location>
</feature>
<feature type="repeat" description="Pumilio" evidence="2">
    <location>
        <begin position="857"/>
        <end position="894"/>
    </location>
</feature>
<dbReference type="GO" id="GO:0010608">
    <property type="term" value="P:post-transcriptional regulation of gene expression"/>
    <property type="evidence" value="ECO:0007669"/>
    <property type="project" value="TreeGrafter"/>
</dbReference>
<accession>A0A0C9VDH4</accession>
<dbReference type="InterPro" id="IPR001313">
    <property type="entry name" value="Pumilio_RNA-bd_rpt"/>
</dbReference>
<dbReference type="SUPFAM" id="SSF48371">
    <property type="entry name" value="ARM repeat"/>
    <property type="match status" value="1"/>
</dbReference>
<evidence type="ECO:0000256" key="1">
    <source>
        <dbReference type="ARBA" id="ARBA00022737"/>
    </source>
</evidence>